<protein>
    <submittedName>
        <fullName evidence="1">Uncharacterized protein</fullName>
    </submittedName>
</protein>
<proteinExistence type="predicted"/>
<dbReference type="RefSeq" id="WP_050023793.1">
    <property type="nucleotide sequence ID" value="NZ_JNFH02000010.1"/>
</dbReference>
<comment type="caution">
    <text evidence="1">The sequence shown here is derived from an EMBL/GenBank/DDBJ whole genome shotgun (WGS) entry which is preliminary data.</text>
</comment>
<name>A0A0F8BI06_9EURY</name>
<dbReference type="EMBL" id="JNFH02000010">
    <property type="protein sequence ID" value="KKF39908.1"/>
    <property type="molecule type" value="Genomic_DNA"/>
</dbReference>
<dbReference type="Proteomes" id="UP000053331">
    <property type="component" value="Unassembled WGS sequence"/>
</dbReference>
<organism evidence="1 2">
    <name type="scientific">Halorubrum saccharovorum</name>
    <dbReference type="NCBI Taxonomy" id="2248"/>
    <lineage>
        <taxon>Archaea</taxon>
        <taxon>Methanobacteriati</taxon>
        <taxon>Methanobacteriota</taxon>
        <taxon>Stenosarchaea group</taxon>
        <taxon>Halobacteria</taxon>
        <taxon>Halobacteriales</taxon>
        <taxon>Haloferacaceae</taxon>
        <taxon>Halorubrum</taxon>
    </lineage>
</organism>
<accession>A0A0F8BI06</accession>
<dbReference type="AlphaFoldDB" id="A0A0F8BI06"/>
<evidence type="ECO:0000313" key="2">
    <source>
        <dbReference type="Proteomes" id="UP000053331"/>
    </source>
</evidence>
<sequence length="150" mass="15118">MSSSGDGALTRFINGDTSGGIPILNVSNPVNWGRLGQTIGTSVLATVVAGVTNVVATVTDQVVSIVGGFEAFIEGSWQPVNGTGLGFEYESGLIDVTLSAVVSGYSNAFAFSSTHFGVLALPINFGIVLGSVYVLSVGLQAAASRLFGGG</sequence>
<reference evidence="1 2" key="1">
    <citation type="journal article" date="2015" name="Genome Announc.">
        <title>Draft genome sequence of a Halorubrum H3 strain isolated from the burlinskoye salt lake (Altai Krai, Russia).</title>
        <authorList>
            <person name="Rozanov A.S."/>
            <person name="Bryanskaya A.V."/>
            <person name="Malup T.K."/>
            <person name="Kotenko A.V."/>
            <person name="Peltek S.E."/>
        </authorList>
    </citation>
    <scope>NUCLEOTIDE SEQUENCE [LARGE SCALE GENOMIC DNA]</scope>
    <source>
        <strain evidence="1 2">H3</strain>
    </source>
</reference>
<keyword evidence="2" id="KW-1185">Reference proteome</keyword>
<evidence type="ECO:0000313" key="1">
    <source>
        <dbReference type="EMBL" id="KKF39908.1"/>
    </source>
</evidence>
<dbReference type="OrthoDB" id="221204at2157"/>
<gene>
    <name evidence="1" type="ORF">FK85_24890</name>
</gene>